<evidence type="ECO:0000259" key="10">
    <source>
        <dbReference type="Pfam" id="PF01048"/>
    </source>
</evidence>
<accession>A0ABT7ADZ6</accession>
<evidence type="ECO:0000313" key="11">
    <source>
        <dbReference type="EMBL" id="MDJ1157605.1"/>
    </source>
</evidence>
<dbReference type="EC" id="2.4.2.1" evidence="4 9"/>
<dbReference type="RefSeq" id="WP_283739586.1">
    <property type="nucleotide sequence ID" value="NZ_JASJEV010000002.1"/>
</dbReference>
<comment type="subunit">
    <text evidence="3">Homotrimer.</text>
</comment>
<evidence type="ECO:0000256" key="4">
    <source>
        <dbReference type="ARBA" id="ARBA00011886"/>
    </source>
</evidence>
<comment type="similarity">
    <text evidence="2 9">Belongs to the PNP/MTAP phosphorylase family.</text>
</comment>
<organism evidence="11 12">
    <name type="scientific">Chelatococcus albus</name>
    <dbReference type="NCBI Taxonomy" id="3047466"/>
    <lineage>
        <taxon>Bacteria</taxon>
        <taxon>Pseudomonadati</taxon>
        <taxon>Pseudomonadota</taxon>
        <taxon>Alphaproteobacteria</taxon>
        <taxon>Hyphomicrobiales</taxon>
        <taxon>Chelatococcaceae</taxon>
        <taxon>Chelatococcus</taxon>
    </lineage>
</organism>
<dbReference type="PIRSF" id="PIRSF000477">
    <property type="entry name" value="PurNPase"/>
    <property type="match status" value="1"/>
</dbReference>
<comment type="pathway">
    <text evidence="1 9">Purine metabolism; purine nucleoside salvage.</text>
</comment>
<dbReference type="NCBIfam" id="TIGR01697">
    <property type="entry name" value="PNPH-PUNA-XAPA"/>
    <property type="match status" value="1"/>
</dbReference>
<comment type="function">
    <text evidence="9">The purine nucleoside phosphorylases catalyze the phosphorolytic breakdown of the N-glycosidic bond in the beta-(deoxy)ribonucleoside molecules, with the formation of the corresponding free purine bases and pentose-1-phosphate.</text>
</comment>
<name>A0ABT7ADZ6_9HYPH</name>
<dbReference type="InterPro" id="IPR035994">
    <property type="entry name" value="Nucleoside_phosphorylase_sf"/>
</dbReference>
<evidence type="ECO:0000256" key="2">
    <source>
        <dbReference type="ARBA" id="ARBA00006751"/>
    </source>
</evidence>
<proteinExistence type="inferred from homology"/>
<keyword evidence="7 9" id="KW-0808">Transferase</keyword>
<keyword evidence="6 9" id="KW-0328">Glycosyltransferase</keyword>
<evidence type="ECO:0000256" key="9">
    <source>
        <dbReference type="PIRNR" id="PIRNR000477"/>
    </source>
</evidence>
<dbReference type="NCBIfam" id="TIGR01698">
    <property type="entry name" value="PUNP"/>
    <property type="match status" value="1"/>
</dbReference>
<dbReference type="Proteomes" id="UP001321492">
    <property type="component" value="Unassembled WGS sequence"/>
</dbReference>
<evidence type="ECO:0000313" key="12">
    <source>
        <dbReference type="Proteomes" id="UP001321492"/>
    </source>
</evidence>
<comment type="caution">
    <text evidence="11">The sequence shown here is derived from an EMBL/GenBank/DDBJ whole genome shotgun (WGS) entry which is preliminary data.</text>
</comment>
<protein>
    <recommendedName>
        <fullName evidence="5 9">Purine nucleoside phosphorylase</fullName>
        <ecNumber evidence="4 9">2.4.2.1</ecNumber>
    </recommendedName>
    <alternativeName>
        <fullName evidence="8 9">Inosine-guanosine phosphorylase</fullName>
    </alternativeName>
</protein>
<dbReference type="PANTHER" id="PTHR11904">
    <property type="entry name" value="METHYLTHIOADENOSINE/PURINE NUCLEOSIDE PHOSPHORYLASE"/>
    <property type="match status" value="1"/>
</dbReference>
<evidence type="ECO:0000256" key="8">
    <source>
        <dbReference type="ARBA" id="ARBA00031036"/>
    </source>
</evidence>
<dbReference type="CDD" id="cd09009">
    <property type="entry name" value="PNP-EcPNPII_like"/>
    <property type="match status" value="1"/>
</dbReference>
<evidence type="ECO:0000256" key="6">
    <source>
        <dbReference type="ARBA" id="ARBA00022676"/>
    </source>
</evidence>
<dbReference type="SUPFAM" id="SSF53167">
    <property type="entry name" value="Purine and uridine phosphorylases"/>
    <property type="match status" value="1"/>
</dbReference>
<dbReference type="GO" id="GO:0004731">
    <property type="term" value="F:purine-nucleoside phosphorylase activity"/>
    <property type="evidence" value="ECO:0007669"/>
    <property type="project" value="UniProtKB-EC"/>
</dbReference>
<dbReference type="PANTHER" id="PTHR11904:SF9">
    <property type="entry name" value="PURINE NUCLEOSIDE PHOSPHORYLASE-RELATED"/>
    <property type="match status" value="1"/>
</dbReference>
<dbReference type="Pfam" id="PF01048">
    <property type="entry name" value="PNP_UDP_1"/>
    <property type="match status" value="1"/>
</dbReference>
<dbReference type="InterPro" id="IPR011269">
    <property type="entry name" value="PUNP"/>
</dbReference>
<evidence type="ECO:0000256" key="7">
    <source>
        <dbReference type="ARBA" id="ARBA00022679"/>
    </source>
</evidence>
<feature type="domain" description="Nucleoside phosphorylase" evidence="10">
    <location>
        <begin position="24"/>
        <end position="267"/>
    </location>
</feature>
<reference evidence="11 12" key="1">
    <citation type="submission" date="2023-05" db="EMBL/GenBank/DDBJ databases">
        <title>Chelatococcus sp. nov., a moderately thermophilic bacterium isolated from hot spring microbial mat.</title>
        <authorList>
            <person name="Hu C.-J."/>
            <person name="Li W.-J."/>
        </authorList>
    </citation>
    <scope>NUCLEOTIDE SEQUENCE [LARGE SCALE GENOMIC DNA]</scope>
    <source>
        <strain evidence="11 12">SYSU G07232</strain>
    </source>
</reference>
<dbReference type="InterPro" id="IPR011268">
    <property type="entry name" value="Purine_phosphorylase"/>
</dbReference>
<dbReference type="EMBL" id="JASJEV010000002">
    <property type="protein sequence ID" value="MDJ1157605.1"/>
    <property type="molecule type" value="Genomic_DNA"/>
</dbReference>
<evidence type="ECO:0000256" key="3">
    <source>
        <dbReference type="ARBA" id="ARBA00011233"/>
    </source>
</evidence>
<dbReference type="InterPro" id="IPR000845">
    <property type="entry name" value="Nucleoside_phosphorylase_d"/>
</dbReference>
<dbReference type="NCBIfam" id="NF006054">
    <property type="entry name" value="PRK08202.1"/>
    <property type="match status" value="1"/>
</dbReference>
<evidence type="ECO:0000256" key="5">
    <source>
        <dbReference type="ARBA" id="ARBA00013834"/>
    </source>
</evidence>
<sequence>MAEPILDQALQTLVDRGITGPFDYALVLGTGLGKLAEDLEDAITIPYAEIPGFPASGVSGHAGSLHAGRLEGRNVLIYGGRAHYYETGDARVMRVPIALLAALGSPKLVLTNAAGSLKQSIRVGSLALITDHINYSGLNPLIGDTGDGRFVSMTDAYDARLRKRFKLAAIASGITLNEGIYMWFSGPSFETPAEVRMARMLGADLVGMSTVPEVILARRYRLRVAAVSVITNLAAGIEGAAPSHGETKDVAAGAAAGLRRIIRAFIARPDDV</sequence>
<gene>
    <name evidence="11" type="ORF">QNA08_05065</name>
</gene>
<dbReference type="Gene3D" id="3.40.50.1580">
    <property type="entry name" value="Nucleoside phosphorylase domain"/>
    <property type="match status" value="1"/>
</dbReference>
<keyword evidence="12" id="KW-1185">Reference proteome</keyword>
<evidence type="ECO:0000256" key="1">
    <source>
        <dbReference type="ARBA" id="ARBA00005058"/>
    </source>
</evidence>